<evidence type="ECO:0000313" key="1">
    <source>
        <dbReference type="EMBL" id="KAH7846481.1"/>
    </source>
</evidence>
<proteinExistence type="predicted"/>
<dbReference type="Proteomes" id="UP000828048">
    <property type="component" value="Chromosome 5"/>
</dbReference>
<reference evidence="1 2" key="1">
    <citation type="journal article" date="2021" name="Hortic Res">
        <title>High-quality reference genome and annotation aids understanding of berry development for evergreen blueberry (Vaccinium darrowii).</title>
        <authorList>
            <person name="Yu J."/>
            <person name="Hulse-Kemp A.M."/>
            <person name="Babiker E."/>
            <person name="Staton M."/>
        </authorList>
    </citation>
    <scope>NUCLEOTIDE SEQUENCE [LARGE SCALE GENOMIC DNA]</scope>
    <source>
        <strain evidence="2">cv. NJ 8807/NJ 8810</strain>
        <tissue evidence="1">Young leaf</tissue>
    </source>
</reference>
<name>A0ACB7XZ13_9ERIC</name>
<comment type="caution">
    <text evidence="1">The sequence shown here is derived from an EMBL/GenBank/DDBJ whole genome shotgun (WGS) entry which is preliminary data.</text>
</comment>
<keyword evidence="2" id="KW-1185">Reference proteome</keyword>
<accession>A0ACB7XZ13</accession>
<evidence type="ECO:0000313" key="2">
    <source>
        <dbReference type="Proteomes" id="UP000828048"/>
    </source>
</evidence>
<organism evidence="1 2">
    <name type="scientific">Vaccinium darrowii</name>
    <dbReference type="NCBI Taxonomy" id="229202"/>
    <lineage>
        <taxon>Eukaryota</taxon>
        <taxon>Viridiplantae</taxon>
        <taxon>Streptophyta</taxon>
        <taxon>Embryophyta</taxon>
        <taxon>Tracheophyta</taxon>
        <taxon>Spermatophyta</taxon>
        <taxon>Magnoliopsida</taxon>
        <taxon>eudicotyledons</taxon>
        <taxon>Gunneridae</taxon>
        <taxon>Pentapetalae</taxon>
        <taxon>asterids</taxon>
        <taxon>Ericales</taxon>
        <taxon>Ericaceae</taxon>
        <taxon>Vaccinioideae</taxon>
        <taxon>Vaccinieae</taxon>
        <taxon>Vaccinium</taxon>
    </lineage>
</organism>
<gene>
    <name evidence="1" type="ORF">Vadar_014479</name>
</gene>
<sequence>MGDLAIEKLELEAAELEVEAATSALQKLAEMSRELLGKASLSYELDSDSEAFAHDKNDDLGVSVVNSECIGELTKEVARLSAFTDRLVKEADIVVDAN</sequence>
<dbReference type="EMBL" id="CM037155">
    <property type="protein sequence ID" value="KAH7846481.1"/>
    <property type="molecule type" value="Genomic_DNA"/>
</dbReference>
<protein>
    <submittedName>
        <fullName evidence="1">Uncharacterized protein</fullName>
    </submittedName>
</protein>